<evidence type="ECO:0000313" key="3">
    <source>
        <dbReference type="Proteomes" id="UP000565441"/>
    </source>
</evidence>
<organism evidence="2 3">
    <name type="scientific">Tricholomella constricta</name>
    <dbReference type="NCBI Taxonomy" id="117010"/>
    <lineage>
        <taxon>Eukaryota</taxon>
        <taxon>Fungi</taxon>
        <taxon>Dikarya</taxon>
        <taxon>Basidiomycota</taxon>
        <taxon>Agaricomycotina</taxon>
        <taxon>Agaricomycetes</taxon>
        <taxon>Agaricomycetidae</taxon>
        <taxon>Agaricales</taxon>
        <taxon>Tricholomatineae</taxon>
        <taxon>Lyophyllaceae</taxon>
        <taxon>Tricholomella</taxon>
    </lineage>
</organism>
<evidence type="ECO:0000313" key="2">
    <source>
        <dbReference type="EMBL" id="KAF5379395.1"/>
    </source>
</evidence>
<dbReference type="PRINTS" id="PR01217">
    <property type="entry name" value="PRICHEXTENSN"/>
</dbReference>
<feature type="compositionally biased region" description="Pro residues" evidence="1">
    <location>
        <begin position="212"/>
        <end position="221"/>
    </location>
</feature>
<dbReference type="EMBL" id="JAACJP010000016">
    <property type="protein sequence ID" value="KAF5379395.1"/>
    <property type="molecule type" value="Genomic_DNA"/>
</dbReference>
<sequence length="421" mass="44218">MATTTTTTMSSTHNPFRTPAATPNPTGTSAPPSSSLPANPNSAVSDTLDEDLPPAYTPGPDVHSGESTVEYGPQRPYQTAPAPAPAPSAHHRHHRLPPPIHVQPPPPHTPPSIWRQFAETIATQLTGPAQVSPHPTGGSSSSWSGYPGQQQRLHPHHTGPRPGVHPRPQAPPLPPRPASMSSSPSAANSDFARDFYAAGPGPTSEHGHVPARRPPPPPTPTPTSEDGPPTQSPTPGRALLRGGKLLVYPPGHMCSKCHNIGYKHADPSHPCKKCWSKYAKPFSGPLAYAYNQHPSSPSSSSSPSSTLGTGTGTGTTFQRPLPAFRPPRPTPVPQPPPPPPPPPRPPPRPQLQLYSAAPLPHLRTLSPYAHGPLPPNAVVYPAGDARLGGRPCWNCAGRGRESLLGFELGPCLVCGGVGRVF</sequence>
<feature type="region of interest" description="Disordered" evidence="1">
    <location>
        <begin position="292"/>
        <end position="352"/>
    </location>
</feature>
<gene>
    <name evidence="2" type="ORF">D9615_006657</name>
</gene>
<reference evidence="2 3" key="1">
    <citation type="journal article" date="2020" name="ISME J.">
        <title>Uncovering the hidden diversity of litter-decomposition mechanisms in mushroom-forming fungi.</title>
        <authorList>
            <person name="Floudas D."/>
            <person name="Bentzer J."/>
            <person name="Ahren D."/>
            <person name="Johansson T."/>
            <person name="Persson P."/>
            <person name="Tunlid A."/>
        </authorList>
    </citation>
    <scope>NUCLEOTIDE SEQUENCE [LARGE SCALE GENOMIC DNA]</scope>
    <source>
        <strain evidence="2 3">CBS 661.87</strain>
    </source>
</reference>
<feature type="compositionally biased region" description="Low complexity" evidence="1">
    <location>
        <begin position="132"/>
        <end position="151"/>
    </location>
</feature>
<dbReference type="PANTHER" id="PTHR28031:SF1">
    <property type="entry name" value="PROLINE-RICH PROTEIN HUA1"/>
    <property type="match status" value="1"/>
</dbReference>
<feature type="compositionally biased region" description="Pro residues" evidence="1">
    <location>
        <begin position="97"/>
        <end position="110"/>
    </location>
</feature>
<feature type="compositionally biased region" description="Low complexity" evidence="1">
    <location>
        <begin position="1"/>
        <end position="43"/>
    </location>
</feature>
<feature type="compositionally biased region" description="Pro residues" evidence="1">
    <location>
        <begin position="163"/>
        <end position="177"/>
    </location>
</feature>
<dbReference type="PANTHER" id="PTHR28031">
    <property type="entry name" value="PROLINE-RICH PROTEIN HUA1"/>
    <property type="match status" value="1"/>
</dbReference>
<feature type="compositionally biased region" description="Pro residues" evidence="1">
    <location>
        <begin position="323"/>
        <end position="349"/>
    </location>
</feature>
<comment type="caution">
    <text evidence="2">The sequence shown here is derived from an EMBL/GenBank/DDBJ whole genome shotgun (WGS) entry which is preliminary data.</text>
</comment>
<accession>A0A8H5HAD8</accession>
<keyword evidence="3" id="KW-1185">Reference proteome</keyword>
<proteinExistence type="predicted"/>
<feature type="region of interest" description="Disordered" evidence="1">
    <location>
        <begin position="1"/>
        <end position="239"/>
    </location>
</feature>
<evidence type="ECO:0000256" key="1">
    <source>
        <dbReference type="SAM" id="MobiDB-lite"/>
    </source>
</evidence>
<dbReference type="InterPro" id="IPR038910">
    <property type="entry name" value="Hua1-like"/>
</dbReference>
<dbReference type="AlphaFoldDB" id="A0A8H5HAD8"/>
<dbReference type="GO" id="GO:0005737">
    <property type="term" value="C:cytoplasm"/>
    <property type="evidence" value="ECO:0007669"/>
    <property type="project" value="TreeGrafter"/>
</dbReference>
<protein>
    <submittedName>
        <fullName evidence="2">Uncharacterized protein</fullName>
    </submittedName>
</protein>
<feature type="compositionally biased region" description="Low complexity" evidence="1">
    <location>
        <begin position="178"/>
        <end position="189"/>
    </location>
</feature>
<dbReference type="OrthoDB" id="2405700at2759"/>
<dbReference type="Proteomes" id="UP000565441">
    <property type="component" value="Unassembled WGS sequence"/>
</dbReference>
<name>A0A8H5HAD8_9AGAR</name>
<feature type="compositionally biased region" description="Low complexity" evidence="1">
    <location>
        <begin position="294"/>
        <end position="322"/>
    </location>
</feature>